<evidence type="ECO:0000256" key="3">
    <source>
        <dbReference type="ARBA" id="ARBA00022801"/>
    </source>
</evidence>
<protein>
    <recommendedName>
        <fullName evidence="2">dUTP diphosphatase</fullName>
        <ecNumber evidence="2">3.6.1.23</ecNumber>
    </recommendedName>
</protein>
<reference evidence="7 8" key="1">
    <citation type="journal article" date="2016" name="Nat. Commun.">
        <title>Thousands of microbial genomes shed light on interconnected biogeochemical processes in an aquifer system.</title>
        <authorList>
            <person name="Anantharaman K."/>
            <person name="Brown C.T."/>
            <person name="Hug L.A."/>
            <person name="Sharon I."/>
            <person name="Castelle C.J."/>
            <person name="Probst A.J."/>
            <person name="Thomas B.C."/>
            <person name="Singh A."/>
            <person name="Wilkins M.J."/>
            <person name="Karaoz U."/>
            <person name="Brodie E.L."/>
            <person name="Williams K.H."/>
            <person name="Hubbard S.S."/>
            <person name="Banfield J.F."/>
        </authorList>
    </citation>
    <scope>NUCLEOTIDE SEQUENCE [LARGE SCALE GENOMIC DNA]</scope>
</reference>
<gene>
    <name evidence="7" type="ORF">A2W13_02280</name>
</gene>
<dbReference type="STRING" id="1802481.A2W13_02280"/>
<dbReference type="InterPro" id="IPR029054">
    <property type="entry name" value="dUTPase-like"/>
</dbReference>
<dbReference type="EMBL" id="MGFT01000010">
    <property type="protein sequence ID" value="OGM11846.1"/>
    <property type="molecule type" value="Genomic_DNA"/>
</dbReference>
<dbReference type="Pfam" id="PF00692">
    <property type="entry name" value="dUTPase"/>
    <property type="match status" value="1"/>
</dbReference>
<dbReference type="InterPro" id="IPR008181">
    <property type="entry name" value="dUTPase"/>
</dbReference>
<dbReference type="InterPro" id="IPR033704">
    <property type="entry name" value="dUTPase_trimeric"/>
</dbReference>
<dbReference type="NCBIfam" id="TIGR00576">
    <property type="entry name" value="dut"/>
    <property type="match status" value="1"/>
</dbReference>
<dbReference type="GO" id="GO:0046081">
    <property type="term" value="P:dUTP catabolic process"/>
    <property type="evidence" value="ECO:0007669"/>
    <property type="project" value="InterPro"/>
</dbReference>
<dbReference type="GO" id="GO:0004170">
    <property type="term" value="F:dUTP diphosphatase activity"/>
    <property type="evidence" value="ECO:0007669"/>
    <property type="project" value="UniProtKB-EC"/>
</dbReference>
<comment type="similarity">
    <text evidence="1">Belongs to the dUTPase family.</text>
</comment>
<dbReference type="GO" id="GO:0006226">
    <property type="term" value="P:dUMP biosynthetic process"/>
    <property type="evidence" value="ECO:0007669"/>
    <property type="project" value="InterPro"/>
</dbReference>
<dbReference type="PANTHER" id="PTHR11241:SF0">
    <property type="entry name" value="DEOXYURIDINE 5'-TRIPHOSPHATE NUCLEOTIDOHYDROLASE"/>
    <property type="match status" value="1"/>
</dbReference>
<dbReference type="NCBIfam" id="NF001862">
    <property type="entry name" value="PRK00601.1"/>
    <property type="match status" value="1"/>
</dbReference>
<dbReference type="Gene3D" id="2.70.40.10">
    <property type="match status" value="1"/>
</dbReference>
<keyword evidence="4" id="KW-0546">Nucleotide metabolism</keyword>
<evidence type="ECO:0000256" key="2">
    <source>
        <dbReference type="ARBA" id="ARBA00012379"/>
    </source>
</evidence>
<dbReference type="EC" id="3.6.1.23" evidence="2"/>
<keyword evidence="3" id="KW-0378">Hydrolase</keyword>
<dbReference type="SUPFAM" id="SSF51283">
    <property type="entry name" value="dUTPase-like"/>
    <property type="match status" value="1"/>
</dbReference>
<proteinExistence type="inferred from homology"/>
<dbReference type="Proteomes" id="UP000178533">
    <property type="component" value="Unassembled WGS sequence"/>
</dbReference>
<comment type="catalytic activity">
    <reaction evidence="5">
        <text>dUTP + H2O = dUMP + diphosphate + H(+)</text>
        <dbReference type="Rhea" id="RHEA:10248"/>
        <dbReference type="ChEBI" id="CHEBI:15377"/>
        <dbReference type="ChEBI" id="CHEBI:15378"/>
        <dbReference type="ChEBI" id="CHEBI:33019"/>
        <dbReference type="ChEBI" id="CHEBI:61555"/>
        <dbReference type="ChEBI" id="CHEBI:246422"/>
        <dbReference type="EC" id="3.6.1.23"/>
    </reaction>
</comment>
<dbReference type="InterPro" id="IPR036157">
    <property type="entry name" value="dUTPase-like_sf"/>
</dbReference>
<dbReference type="CDD" id="cd07557">
    <property type="entry name" value="trimeric_dUTPase"/>
    <property type="match status" value="1"/>
</dbReference>
<evidence type="ECO:0000313" key="7">
    <source>
        <dbReference type="EMBL" id="OGM11846.1"/>
    </source>
</evidence>
<feature type="domain" description="dUTPase-like" evidence="6">
    <location>
        <begin position="16"/>
        <end position="144"/>
    </location>
</feature>
<accession>A0A1F7X9X8</accession>
<evidence type="ECO:0000256" key="4">
    <source>
        <dbReference type="ARBA" id="ARBA00023080"/>
    </source>
</evidence>
<sequence>MEITKPTLKFKIIKKEGKIPSYAHEEDAGFDLYSTIAVIIKKGKIQTIPLGIASEIPGGWFVSFRDKSGLAAKFGIHVMAGVVDSGYRGEWLVVLVNLGDNDYSVGKGDKIAQGILQIVPRPKITEVNKLNLSKRGTGGFGSTGKK</sequence>
<comment type="caution">
    <text evidence="7">The sequence shown here is derived from an EMBL/GenBank/DDBJ whole genome shotgun (WGS) entry which is preliminary data.</text>
</comment>
<evidence type="ECO:0000256" key="1">
    <source>
        <dbReference type="ARBA" id="ARBA00006581"/>
    </source>
</evidence>
<dbReference type="PANTHER" id="PTHR11241">
    <property type="entry name" value="DEOXYURIDINE 5'-TRIPHOSPHATE NUCLEOTIDOHYDROLASE"/>
    <property type="match status" value="1"/>
</dbReference>
<dbReference type="GO" id="GO:0000287">
    <property type="term" value="F:magnesium ion binding"/>
    <property type="evidence" value="ECO:0007669"/>
    <property type="project" value="InterPro"/>
</dbReference>
<organism evidence="7 8">
    <name type="scientific">Candidatus Woesebacteria bacterium RBG_16_36_11</name>
    <dbReference type="NCBI Taxonomy" id="1802481"/>
    <lineage>
        <taxon>Bacteria</taxon>
        <taxon>Candidatus Woeseibacteriota</taxon>
    </lineage>
</organism>
<evidence type="ECO:0000259" key="6">
    <source>
        <dbReference type="Pfam" id="PF00692"/>
    </source>
</evidence>
<dbReference type="AlphaFoldDB" id="A0A1F7X9X8"/>
<name>A0A1F7X9X8_9BACT</name>
<evidence type="ECO:0000256" key="5">
    <source>
        <dbReference type="ARBA" id="ARBA00047686"/>
    </source>
</evidence>
<evidence type="ECO:0000313" key="8">
    <source>
        <dbReference type="Proteomes" id="UP000178533"/>
    </source>
</evidence>